<feature type="compositionally biased region" description="Basic residues" evidence="7">
    <location>
        <begin position="1084"/>
        <end position="1094"/>
    </location>
</feature>
<keyword evidence="4" id="KW-0460">Magnesium</keyword>
<dbReference type="NCBIfam" id="TIGR00757">
    <property type="entry name" value="RNaseEG"/>
    <property type="match status" value="1"/>
</dbReference>
<feature type="domain" description="S1 motif" evidence="8">
    <location>
        <begin position="464"/>
        <end position="547"/>
    </location>
</feature>
<feature type="coiled-coil region" evidence="6">
    <location>
        <begin position="173"/>
        <end position="242"/>
    </location>
</feature>
<dbReference type="InterPro" id="IPR003029">
    <property type="entry name" value="S1_domain"/>
</dbReference>
<evidence type="ECO:0000256" key="1">
    <source>
        <dbReference type="ARBA" id="ARBA00001946"/>
    </source>
</evidence>
<feature type="region of interest" description="Disordered" evidence="7">
    <location>
        <begin position="1003"/>
        <end position="1193"/>
    </location>
</feature>
<keyword evidence="3 9" id="KW-0378">Hydrolase</keyword>
<feature type="compositionally biased region" description="Basic and acidic residues" evidence="7">
    <location>
        <begin position="1068"/>
        <end position="1083"/>
    </location>
</feature>
<dbReference type="EMBL" id="JAVDYF010000001">
    <property type="protein sequence ID" value="MDR7353598.1"/>
    <property type="molecule type" value="Genomic_DNA"/>
</dbReference>
<dbReference type="Gene3D" id="1.10.10.2480">
    <property type="match status" value="1"/>
</dbReference>
<dbReference type="Pfam" id="PF10150">
    <property type="entry name" value="RNase_E_G"/>
    <property type="match status" value="1"/>
</dbReference>
<evidence type="ECO:0000256" key="4">
    <source>
        <dbReference type="ARBA" id="ARBA00022842"/>
    </source>
</evidence>
<evidence type="ECO:0000256" key="5">
    <source>
        <dbReference type="ARBA" id="ARBA00022884"/>
    </source>
</evidence>
<dbReference type="PROSITE" id="PS50126">
    <property type="entry name" value="S1"/>
    <property type="match status" value="1"/>
</dbReference>
<feature type="compositionally biased region" description="Basic and acidic residues" evidence="7">
    <location>
        <begin position="895"/>
        <end position="908"/>
    </location>
</feature>
<dbReference type="InterPro" id="IPR012340">
    <property type="entry name" value="NA-bd_OB-fold"/>
</dbReference>
<dbReference type="PANTHER" id="PTHR30001:SF0">
    <property type="entry name" value="RIBONUCLEASE G"/>
    <property type="match status" value="1"/>
</dbReference>
<sequence length="1193" mass="132726">MSTTTHFDREMIGEKIRVHVLAKELGRSSKELITALAELGLKKAAQSNLTADEAHMLLDALLGAIDTAEDSTKAAKKTRKKAPKKTTKKTARTPQPAAEEEATHDTPTAEHNDKPAKKTRRARTTTTTARAAAADDGVDKHATSSREANAEQHELTVDPADLPEEVKLRYRVEKNVENEIHQIEQKVERELAEIAGIDEPGTVSEDEEKIRYRVEKNVENEITQIEQKVERELAEIAHTDQQPTQPHTTKTHDENEDTIETELMDLISDVDTATELDEIIEPVITPAPAHVGFDIPLFMAPTLNNQDPDDDFEMDFYAEGDEAEDDDATTRKRRRGRRGTGRGTGEAAPRTDKRSEPGHKKRKADIDDDTADDTSEEPIALKGSTRLEAQRRRRVEMREESKKKRHIVSEAEFLARRESVNRTMVVRERERTDHPGMVTQVGVLEDDLLVEHFVTSDTQSSMVGNIYLGRVQNVLPSMEAAFIDIGKGRNGVLYAGEVDWRAAGLGGRNRKIEQALASGDQVLVQVSKDPVGHKGARLTTQISLAGRYLVYVPGGRSAGISRKLPAPERKRLKQILRDVVPKDGGVIIRTAAEGVSEEAIAADVNRLHSLWEKIQARTTEETESKGAKPVTMYEEPNMLVKVIRDLFNEDFSTLVVDGQRAWNTVHAYIQSVAPDLLDRLVRFDRSEHDGHDAFEAYRVDEQLQKALSRKVWLPSGGTLVIDRTEAMTVIDVNTGKFTGQGGNLEETVTRNNLEAAEEIVRQMRLRDLGGMIVVDFIDMVLPENQDLVLRRLTEALGRDRTRHQISEVTSLGLVQMTRKRLGTGLLETFATDCEECAGRGVIVHDDPVEQRDVPQTAKGRHGVLHQDPTRHPAAVAMQEDAKEDSGRKRARRRRIEASEVEARTEPAEVTRSTGASIEELAAAVISVPAAPESTTEAVSRDDADTQKPERRRRRAGRRHVEKETEPTFDAIIEGALELADDADPDHPTGADYLPATYEEALAAFEQSPRRKRKVRGNSRSDVKPKPEEFATSPSLVEELAADEPSEEVQKPVVQESVRSRRGVRRVRSAAEIEQDRVEAVKREASRRRRAVRRRMTAEEPQPLESTVAAESSASHEDQARVVSAVVQDSQPAAGLKRGKRRAVRRTMTASSDKPSSARAVVADVNVSAVSESAKSTSRGSRGRRRVIRRAERK</sequence>
<evidence type="ECO:0000313" key="9">
    <source>
        <dbReference type="EMBL" id="MDR7353598.1"/>
    </source>
</evidence>
<accession>A0ABU2B4S3</accession>
<dbReference type="Gene3D" id="2.40.50.140">
    <property type="entry name" value="Nucleic acid-binding proteins"/>
    <property type="match status" value="1"/>
</dbReference>
<dbReference type="GO" id="GO:0008995">
    <property type="term" value="F:ribonuclease E activity"/>
    <property type="evidence" value="ECO:0007669"/>
    <property type="project" value="UniProtKB-EC"/>
</dbReference>
<evidence type="ECO:0000256" key="3">
    <source>
        <dbReference type="ARBA" id="ARBA00022801"/>
    </source>
</evidence>
<evidence type="ECO:0000256" key="2">
    <source>
        <dbReference type="ARBA" id="ARBA00022723"/>
    </source>
</evidence>
<evidence type="ECO:0000313" key="10">
    <source>
        <dbReference type="Proteomes" id="UP001183619"/>
    </source>
</evidence>
<dbReference type="PANTHER" id="PTHR30001">
    <property type="entry name" value="RIBONUCLEASE"/>
    <property type="match status" value="1"/>
</dbReference>
<keyword evidence="10" id="KW-1185">Reference proteome</keyword>
<dbReference type="Pfam" id="PF04760">
    <property type="entry name" value="IF2_N"/>
    <property type="match status" value="1"/>
</dbReference>
<proteinExistence type="predicted"/>
<feature type="region of interest" description="Disordered" evidence="7">
    <location>
        <begin position="874"/>
        <end position="913"/>
    </location>
</feature>
<feature type="compositionally biased region" description="Low complexity" evidence="7">
    <location>
        <begin position="124"/>
        <end position="134"/>
    </location>
</feature>
<feature type="compositionally biased region" description="Basic residues" evidence="7">
    <location>
        <begin position="74"/>
        <end position="91"/>
    </location>
</feature>
<feature type="compositionally biased region" description="Basic and acidic residues" evidence="7">
    <location>
        <begin position="938"/>
        <end position="948"/>
    </location>
</feature>
<reference evidence="9 10" key="1">
    <citation type="submission" date="2023-07" db="EMBL/GenBank/DDBJ databases">
        <title>Sequencing the genomes of 1000 actinobacteria strains.</title>
        <authorList>
            <person name="Klenk H.-P."/>
        </authorList>
    </citation>
    <scope>NUCLEOTIDE SEQUENCE [LARGE SCALE GENOMIC DNA]</scope>
    <source>
        <strain evidence="9 10">DSM 44508</strain>
    </source>
</reference>
<evidence type="ECO:0000256" key="7">
    <source>
        <dbReference type="SAM" id="MobiDB-lite"/>
    </source>
</evidence>
<feature type="compositionally biased region" description="Basic and acidic residues" evidence="7">
    <location>
        <begin position="349"/>
        <end position="358"/>
    </location>
</feature>
<keyword evidence="6" id="KW-0175">Coiled coil</keyword>
<name>A0ABU2B4S3_9CORY</name>
<dbReference type="InterPro" id="IPR004659">
    <property type="entry name" value="RNase_E/G"/>
</dbReference>
<dbReference type="InterPro" id="IPR019307">
    <property type="entry name" value="RNA-bd_AU-1/RNase_E/G"/>
</dbReference>
<dbReference type="SUPFAM" id="SSF50249">
    <property type="entry name" value="Nucleic acid-binding proteins"/>
    <property type="match status" value="1"/>
</dbReference>
<evidence type="ECO:0000256" key="6">
    <source>
        <dbReference type="SAM" id="Coils"/>
    </source>
</evidence>
<protein>
    <submittedName>
        <fullName evidence="9">Ribonuclease E</fullName>
        <ecNumber evidence="9">3.1.26.12</ecNumber>
    </submittedName>
</protein>
<feature type="compositionally biased region" description="Basic residues" evidence="7">
    <location>
        <begin position="1180"/>
        <end position="1193"/>
    </location>
</feature>
<feature type="compositionally biased region" description="Low complexity" evidence="7">
    <location>
        <begin position="1156"/>
        <end position="1179"/>
    </location>
</feature>
<feature type="region of interest" description="Disordered" evidence="7">
    <location>
        <begin position="926"/>
        <end position="969"/>
    </location>
</feature>
<feature type="compositionally biased region" description="Basic residues" evidence="7">
    <location>
        <begin position="331"/>
        <end position="340"/>
    </location>
</feature>
<feature type="compositionally biased region" description="Basic and acidic residues" evidence="7">
    <location>
        <begin position="137"/>
        <end position="153"/>
    </location>
</feature>
<dbReference type="RefSeq" id="WP_310127808.1">
    <property type="nucleotide sequence ID" value="NZ_BAAAJS010000039.1"/>
</dbReference>
<keyword evidence="2" id="KW-0479">Metal-binding</keyword>
<organism evidence="9 10">
    <name type="scientific">Corynebacterium felinum</name>
    <dbReference type="NCBI Taxonomy" id="131318"/>
    <lineage>
        <taxon>Bacteria</taxon>
        <taxon>Bacillati</taxon>
        <taxon>Actinomycetota</taxon>
        <taxon>Actinomycetes</taxon>
        <taxon>Mycobacteriales</taxon>
        <taxon>Corynebacteriaceae</taxon>
        <taxon>Corynebacterium</taxon>
    </lineage>
</organism>
<evidence type="ECO:0000259" key="8">
    <source>
        <dbReference type="PROSITE" id="PS50126"/>
    </source>
</evidence>
<dbReference type="CDD" id="cd04453">
    <property type="entry name" value="S1_RNase_E"/>
    <property type="match status" value="1"/>
</dbReference>
<dbReference type="SMART" id="SM00316">
    <property type="entry name" value="S1"/>
    <property type="match status" value="1"/>
</dbReference>
<comment type="caution">
    <text evidence="9">The sequence shown here is derived from an EMBL/GenBank/DDBJ whole genome shotgun (WGS) entry which is preliminary data.</text>
</comment>
<feature type="region of interest" description="Disordered" evidence="7">
    <location>
        <begin position="319"/>
        <end position="401"/>
    </location>
</feature>
<feature type="compositionally biased region" description="Acidic residues" evidence="7">
    <location>
        <begin position="366"/>
        <end position="376"/>
    </location>
</feature>
<dbReference type="EC" id="3.1.26.12" evidence="9"/>
<feature type="compositionally biased region" description="Basic and acidic residues" evidence="7">
    <location>
        <begin position="1018"/>
        <end position="1028"/>
    </location>
</feature>
<comment type="cofactor">
    <cofactor evidence="1">
        <name>Mg(2+)</name>
        <dbReference type="ChEBI" id="CHEBI:18420"/>
    </cofactor>
</comment>
<dbReference type="Proteomes" id="UP001183619">
    <property type="component" value="Unassembled WGS sequence"/>
</dbReference>
<dbReference type="InterPro" id="IPR006847">
    <property type="entry name" value="IF2_N"/>
</dbReference>
<gene>
    <name evidence="9" type="ORF">J2S37_000136</name>
</gene>
<feature type="compositionally biased region" description="Basic and acidic residues" evidence="7">
    <location>
        <begin position="101"/>
        <end position="116"/>
    </location>
</feature>
<keyword evidence="5" id="KW-0694">RNA-binding</keyword>
<feature type="region of interest" description="Disordered" evidence="7">
    <location>
        <begin position="69"/>
        <end position="153"/>
    </location>
</feature>